<dbReference type="Pfam" id="PF13561">
    <property type="entry name" value="adh_short_C2"/>
    <property type="match status" value="1"/>
</dbReference>
<keyword evidence="2" id="KW-1185">Reference proteome</keyword>
<dbReference type="InterPro" id="IPR002347">
    <property type="entry name" value="SDR_fam"/>
</dbReference>
<dbReference type="AlphaFoldDB" id="W4M4Q4"/>
<comment type="caution">
    <text evidence="1">The sequence shown here is derived from an EMBL/GenBank/DDBJ whole genome shotgun (WGS) entry which is preliminary data.</text>
</comment>
<sequence>MRRQVPLRRFGEVGDVGHLVAYLSSDAARFMTGQTIVMDGGQTIA</sequence>
<evidence type="ECO:0000313" key="2">
    <source>
        <dbReference type="Proteomes" id="UP000019140"/>
    </source>
</evidence>
<name>W4M4Q4_9BACT</name>
<dbReference type="Proteomes" id="UP000019140">
    <property type="component" value="Unassembled WGS sequence"/>
</dbReference>
<dbReference type="SUPFAM" id="SSF51735">
    <property type="entry name" value="NAD(P)-binding Rossmann-fold domains"/>
    <property type="match status" value="1"/>
</dbReference>
<proteinExistence type="predicted"/>
<evidence type="ECO:0008006" key="3">
    <source>
        <dbReference type="Google" id="ProtNLM"/>
    </source>
</evidence>
<dbReference type="HOGENOM" id="CLU_010194_47_13_7"/>
<dbReference type="InterPro" id="IPR036291">
    <property type="entry name" value="NAD(P)-bd_dom_sf"/>
</dbReference>
<reference evidence="1 2" key="1">
    <citation type="journal article" date="2014" name="Nature">
        <title>An environmental bacterial taxon with a large and distinct metabolic repertoire.</title>
        <authorList>
            <person name="Wilson M.C."/>
            <person name="Mori T."/>
            <person name="Ruckert C."/>
            <person name="Uria A.R."/>
            <person name="Helf M.J."/>
            <person name="Takada K."/>
            <person name="Gernert C."/>
            <person name="Steffens U.A."/>
            <person name="Heycke N."/>
            <person name="Schmitt S."/>
            <person name="Rinke C."/>
            <person name="Helfrich E.J."/>
            <person name="Brachmann A.O."/>
            <person name="Gurgui C."/>
            <person name="Wakimoto T."/>
            <person name="Kracht M."/>
            <person name="Crusemann M."/>
            <person name="Hentschel U."/>
            <person name="Abe I."/>
            <person name="Matsunaga S."/>
            <person name="Kalinowski J."/>
            <person name="Takeyama H."/>
            <person name="Piel J."/>
        </authorList>
    </citation>
    <scope>NUCLEOTIDE SEQUENCE [LARGE SCALE GENOMIC DNA]</scope>
    <source>
        <strain evidence="2">TSY2</strain>
    </source>
</reference>
<dbReference type="Gene3D" id="3.40.50.720">
    <property type="entry name" value="NAD(P)-binding Rossmann-like Domain"/>
    <property type="match status" value="1"/>
</dbReference>
<protein>
    <recommendedName>
        <fullName evidence="3">Short-chain dehydrogenase</fullName>
    </recommendedName>
</protein>
<dbReference type="EMBL" id="AZHX01001087">
    <property type="protein sequence ID" value="ETX04911.1"/>
    <property type="molecule type" value="Genomic_DNA"/>
</dbReference>
<organism evidence="1 2">
    <name type="scientific">Candidatus Entotheonella gemina</name>
    <dbReference type="NCBI Taxonomy" id="1429439"/>
    <lineage>
        <taxon>Bacteria</taxon>
        <taxon>Pseudomonadati</taxon>
        <taxon>Nitrospinota/Tectimicrobiota group</taxon>
        <taxon>Candidatus Tectimicrobiota</taxon>
        <taxon>Candidatus Entotheonellia</taxon>
        <taxon>Candidatus Entotheonellales</taxon>
        <taxon>Candidatus Entotheonellaceae</taxon>
        <taxon>Candidatus Entotheonella</taxon>
    </lineage>
</organism>
<evidence type="ECO:0000313" key="1">
    <source>
        <dbReference type="EMBL" id="ETX04911.1"/>
    </source>
</evidence>
<accession>W4M4Q4</accession>
<gene>
    <name evidence="1" type="ORF">ETSY2_26030</name>
</gene>